<keyword evidence="4" id="KW-1185">Reference proteome</keyword>
<dbReference type="PROSITE" id="PS50097">
    <property type="entry name" value="BTB"/>
    <property type="match status" value="1"/>
</dbReference>
<gene>
    <name evidence="3" type="ORF">QCA50_012387</name>
</gene>
<protein>
    <recommendedName>
        <fullName evidence="2">BTB domain-containing protein</fullName>
    </recommendedName>
</protein>
<dbReference type="AlphaFoldDB" id="A0AAW0FZZ9"/>
<proteinExistence type="predicted"/>
<dbReference type="SUPFAM" id="SSF54695">
    <property type="entry name" value="POZ domain"/>
    <property type="match status" value="1"/>
</dbReference>
<organism evidence="3 4">
    <name type="scientific">Cerrena zonata</name>
    <dbReference type="NCBI Taxonomy" id="2478898"/>
    <lineage>
        <taxon>Eukaryota</taxon>
        <taxon>Fungi</taxon>
        <taxon>Dikarya</taxon>
        <taxon>Basidiomycota</taxon>
        <taxon>Agaricomycotina</taxon>
        <taxon>Agaricomycetes</taxon>
        <taxon>Polyporales</taxon>
        <taxon>Cerrenaceae</taxon>
        <taxon>Cerrena</taxon>
    </lineage>
</organism>
<accession>A0AAW0FZZ9</accession>
<evidence type="ECO:0000259" key="2">
    <source>
        <dbReference type="PROSITE" id="PS50097"/>
    </source>
</evidence>
<dbReference type="SMART" id="SM00225">
    <property type="entry name" value="BTB"/>
    <property type="match status" value="1"/>
</dbReference>
<evidence type="ECO:0000313" key="3">
    <source>
        <dbReference type="EMBL" id="KAK7684440.1"/>
    </source>
</evidence>
<dbReference type="Gene3D" id="3.30.710.10">
    <property type="entry name" value="Potassium Channel Kv1.1, Chain A"/>
    <property type="match status" value="1"/>
</dbReference>
<feature type="region of interest" description="Disordered" evidence="1">
    <location>
        <begin position="206"/>
        <end position="225"/>
    </location>
</feature>
<dbReference type="Proteomes" id="UP001385951">
    <property type="component" value="Unassembled WGS sequence"/>
</dbReference>
<evidence type="ECO:0000256" key="1">
    <source>
        <dbReference type="SAM" id="MobiDB-lite"/>
    </source>
</evidence>
<comment type="caution">
    <text evidence="3">The sequence shown here is derived from an EMBL/GenBank/DDBJ whole genome shotgun (WGS) entry which is preliminary data.</text>
</comment>
<evidence type="ECO:0000313" key="4">
    <source>
        <dbReference type="Proteomes" id="UP001385951"/>
    </source>
</evidence>
<dbReference type="InterPro" id="IPR011333">
    <property type="entry name" value="SKP1/BTB/POZ_sf"/>
</dbReference>
<dbReference type="InterPro" id="IPR000210">
    <property type="entry name" value="BTB/POZ_dom"/>
</dbReference>
<reference evidence="3 4" key="1">
    <citation type="submission" date="2022-09" db="EMBL/GenBank/DDBJ databases">
        <authorList>
            <person name="Palmer J.M."/>
        </authorList>
    </citation>
    <scope>NUCLEOTIDE SEQUENCE [LARGE SCALE GENOMIC DNA]</scope>
    <source>
        <strain evidence="3 4">DSM 7382</strain>
    </source>
</reference>
<dbReference type="Pfam" id="PF00651">
    <property type="entry name" value="BTB"/>
    <property type="match status" value="1"/>
</dbReference>
<feature type="compositionally biased region" description="Polar residues" evidence="1">
    <location>
        <begin position="206"/>
        <end position="224"/>
    </location>
</feature>
<feature type="domain" description="BTB" evidence="2">
    <location>
        <begin position="14"/>
        <end position="81"/>
    </location>
</feature>
<sequence>MPITAQAPFDDTTASIVLRSSDGVDFYVYKEILKCASPFFRDMFSLPQSSHTEDEVSPEGLPIIPTPEDSESLDYILRLCYPLRAPAQLTSLSLAEKVMASALKYEIDKVVDLMKEELVGLGRSSPARLYMFSCRFGLETEAQTAADILREHYREASSRTEKDFVRIATEVYSDEYGQLPAIFFYRLLRHVQSSGEELARQSFCSRSLSHSENPNGQHSYTESSIETERSLGLSSDLDNLLSAHPADIVLQSSDGFTVPTHRVVLRISSGDTILSQSEMDDCPQKDGLPLVSVSLTGEALIQLIRACYFPPACHENGHKPEDDLRLFYSAQTCNMHKIATGAKERWSSHIEREPLHSYFIACSNGWMDEACNALRHMAIEGLPASTTCVPSMCTPGTAKYYYSLLQYYNVLHQVQESTLQPIRFVHQGGETWHNPSYALSMSITPVVAYRAIKAALATYNHSSNNLVDPPRPDLEDIANPNGRGFRREPARYIRAMVHDSRVLDEGRRNAIEAVDMTTIINGAGTT</sequence>
<dbReference type="EMBL" id="JASBNA010000025">
    <property type="protein sequence ID" value="KAK7684440.1"/>
    <property type="molecule type" value="Genomic_DNA"/>
</dbReference>
<name>A0AAW0FZZ9_9APHY</name>